<evidence type="ECO:0000313" key="2">
    <source>
        <dbReference type="Proteomes" id="UP000693981"/>
    </source>
</evidence>
<gene>
    <name evidence="1" type="primary">WRAP73</name>
    <name evidence="1" type="ORF">PHYBOEH_002956</name>
</gene>
<dbReference type="GO" id="GO:0005815">
    <property type="term" value="C:microtubule organizing center"/>
    <property type="evidence" value="ECO:0007669"/>
    <property type="project" value="TreeGrafter"/>
</dbReference>
<dbReference type="InterPro" id="IPR052778">
    <property type="entry name" value="Centrosome-WD_assoc"/>
</dbReference>
<accession>A0A8T1WRY4</accession>
<dbReference type="InterPro" id="IPR001680">
    <property type="entry name" value="WD40_rpt"/>
</dbReference>
<name>A0A8T1WRY4_9STRA</name>
<dbReference type="PANTHER" id="PTHR16220">
    <property type="entry name" value="WD REPEAT PROTEIN 8-RELATED"/>
    <property type="match status" value="1"/>
</dbReference>
<sequence>MQMEVSTAMRVTHGLVRWSPCGRYFAAASGNRLAIRDAQSLQIVQRYSALDVIQAVTWSDDSQLVATACYKRAVVQIWSAQDASWTCKITEGVAGLVFVKWTPDSRHVLTVSDFQLHATVWSLEDPTARCSIRSPKLAGEGLTFSANGDFLAVAERHECKDFIGIYSCETWELTTHFSIDSYDCVEIMWSPDDAYVLNKMAKRTELTPCAYCRTIAVRDIHLEYRVLMYSPDGTLLAKYQFLALGSYDEHMRVLSHTNWKPIVDFNHEAVAVTRSHTNLSAVEFEESYADGQIMERPQGKRVAVAQRNPSLLSNSLQAASAAAQAAGGKKSPEICFVTRDPPFSVRTTASDPLTENPKFGISRVMWSADSAFLATKSDLMPYNVWIWRTETLTLHSVVSLLESVRSMRWDPVNTRLAITSGENRVHLWSTNGISWIDIPIESFQAFGLQWAPSGDALIAVDRQQFCAISTPYEA</sequence>
<proteinExistence type="predicted"/>
<protein>
    <submittedName>
        <fullName evidence="1">WD repeat-containing protein wrap73</fullName>
    </submittedName>
</protein>
<evidence type="ECO:0000313" key="1">
    <source>
        <dbReference type="EMBL" id="KAG7395971.1"/>
    </source>
</evidence>
<organism evidence="1 2">
    <name type="scientific">Phytophthora boehmeriae</name>
    <dbReference type="NCBI Taxonomy" id="109152"/>
    <lineage>
        <taxon>Eukaryota</taxon>
        <taxon>Sar</taxon>
        <taxon>Stramenopiles</taxon>
        <taxon>Oomycota</taxon>
        <taxon>Peronosporomycetes</taxon>
        <taxon>Peronosporales</taxon>
        <taxon>Peronosporaceae</taxon>
        <taxon>Phytophthora</taxon>
    </lineage>
</organism>
<dbReference type="SMART" id="SM00320">
    <property type="entry name" value="WD40"/>
    <property type="match status" value="3"/>
</dbReference>
<dbReference type="PANTHER" id="PTHR16220:SF0">
    <property type="entry name" value="WD REPEAT-CONTAINING PROTEIN WRAP73"/>
    <property type="match status" value="1"/>
</dbReference>
<comment type="caution">
    <text evidence="1">The sequence shown here is derived from an EMBL/GenBank/DDBJ whole genome shotgun (WGS) entry which is preliminary data.</text>
</comment>
<keyword evidence="2" id="KW-1185">Reference proteome</keyword>
<dbReference type="OrthoDB" id="308690at2759"/>
<dbReference type="AlphaFoldDB" id="A0A8T1WRY4"/>
<dbReference type="Proteomes" id="UP000693981">
    <property type="component" value="Unassembled WGS sequence"/>
</dbReference>
<dbReference type="EMBL" id="JAGDFL010000179">
    <property type="protein sequence ID" value="KAG7395971.1"/>
    <property type="molecule type" value="Genomic_DNA"/>
</dbReference>
<dbReference type="GO" id="GO:1990811">
    <property type="term" value="C:MWP complex"/>
    <property type="evidence" value="ECO:0007669"/>
    <property type="project" value="TreeGrafter"/>
</dbReference>
<reference evidence="1" key="1">
    <citation type="submission" date="2021-02" db="EMBL/GenBank/DDBJ databases">
        <authorList>
            <person name="Palmer J.M."/>
        </authorList>
    </citation>
    <scope>NUCLEOTIDE SEQUENCE</scope>
    <source>
        <strain evidence="1">SCRP23</strain>
    </source>
</reference>